<keyword evidence="1" id="KW-0784">Thiamine biosynthesis</keyword>
<dbReference type="GO" id="GO:0005829">
    <property type="term" value="C:cytosol"/>
    <property type="evidence" value="ECO:0007669"/>
    <property type="project" value="TreeGrafter"/>
</dbReference>
<dbReference type="GO" id="GO:0009228">
    <property type="term" value="P:thiamine biosynthetic process"/>
    <property type="evidence" value="ECO:0007669"/>
    <property type="project" value="UniProtKB-KW"/>
</dbReference>
<sequence length="171" mass="18463">MYDHNLLVQTTVSLSSPTLVCARVAFWFVARFSPTPHLECVFDDVVCDGVKVGMLGDVRTLDTVSSFLASHPVPVLVIAPVTIASSGDRLLTREAENALRQFTELADVITPNIPELALLANTDVPRERDEAVAVAKKFAETTGTVVTAAESVHLGSWHRGTQGGVNGYFRL</sequence>
<dbReference type="AlphaFoldDB" id="A0A9D1S047"/>
<dbReference type="Gene3D" id="3.40.1190.20">
    <property type="match status" value="1"/>
</dbReference>
<gene>
    <name evidence="3" type="ORF">H9867_05005</name>
</gene>
<proteinExistence type="predicted"/>
<evidence type="ECO:0000313" key="4">
    <source>
        <dbReference type="Proteomes" id="UP000824189"/>
    </source>
</evidence>
<evidence type="ECO:0000256" key="1">
    <source>
        <dbReference type="ARBA" id="ARBA00022977"/>
    </source>
</evidence>
<dbReference type="GO" id="GO:0008972">
    <property type="term" value="F:phosphomethylpyrimidine kinase activity"/>
    <property type="evidence" value="ECO:0007669"/>
    <property type="project" value="UniProtKB-EC"/>
</dbReference>
<evidence type="ECO:0000259" key="2">
    <source>
        <dbReference type="Pfam" id="PF08543"/>
    </source>
</evidence>
<keyword evidence="3" id="KW-0808">Transferase</keyword>
<organism evidence="3 4">
    <name type="scientific">Candidatus Corynebacterium gallistercoris</name>
    <dbReference type="NCBI Taxonomy" id="2838530"/>
    <lineage>
        <taxon>Bacteria</taxon>
        <taxon>Bacillati</taxon>
        <taxon>Actinomycetota</taxon>
        <taxon>Actinomycetes</taxon>
        <taxon>Mycobacteriales</taxon>
        <taxon>Corynebacteriaceae</taxon>
        <taxon>Corynebacterium</taxon>
    </lineage>
</organism>
<feature type="domain" description="Pyridoxamine kinase/Phosphomethylpyrimidine kinase" evidence="2">
    <location>
        <begin position="38"/>
        <end position="144"/>
    </location>
</feature>
<dbReference type="Proteomes" id="UP000824189">
    <property type="component" value="Unassembled WGS sequence"/>
</dbReference>
<protein>
    <submittedName>
        <fullName evidence="3">Bifunctional hydroxymethylpyrimidine kinase/phosphomethylpyrimidine kinase</fullName>
        <ecNumber evidence="3">2.7.1.49</ecNumber>
        <ecNumber evidence="3">2.7.4.7</ecNumber>
    </submittedName>
</protein>
<dbReference type="SUPFAM" id="SSF53613">
    <property type="entry name" value="Ribokinase-like"/>
    <property type="match status" value="1"/>
</dbReference>
<dbReference type="EC" id="2.7.1.49" evidence="3"/>
<dbReference type="InterPro" id="IPR013749">
    <property type="entry name" value="PM/HMP-P_kinase-1"/>
</dbReference>
<reference evidence="3" key="1">
    <citation type="journal article" date="2021" name="PeerJ">
        <title>Extensive microbial diversity within the chicken gut microbiome revealed by metagenomics and culture.</title>
        <authorList>
            <person name="Gilroy R."/>
            <person name="Ravi A."/>
            <person name="Getino M."/>
            <person name="Pursley I."/>
            <person name="Horton D.L."/>
            <person name="Alikhan N.F."/>
            <person name="Baker D."/>
            <person name="Gharbi K."/>
            <person name="Hall N."/>
            <person name="Watson M."/>
            <person name="Adriaenssens E.M."/>
            <person name="Foster-Nyarko E."/>
            <person name="Jarju S."/>
            <person name="Secka A."/>
            <person name="Antonio M."/>
            <person name="Oren A."/>
            <person name="Chaudhuri R.R."/>
            <person name="La Ragione R."/>
            <person name="Hildebrand F."/>
            <person name="Pallen M.J."/>
        </authorList>
    </citation>
    <scope>NUCLEOTIDE SEQUENCE</scope>
    <source>
        <strain evidence="3">4376</strain>
    </source>
</reference>
<dbReference type="EC" id="2.7.4.7" evidence="3"/>
<comment type="caution">
    <text evidence="3">The sequence shown here is derived from an EMBL/GenBank/DDBJ whole genome shotgun (WGS) entry which is preliminary data.</text>
</comment>
<accession>A0A9D1S047</accession>
<dbReference type="InterPro" id="IPR029056">
    <property type="entry name" value="Ribokinase-like"/>
</dbReference>
<reference evidence="3" key="2">
    <citation type="submission" date="2021-04" db="EMBL/GenBank/DDBJ databases">
        <authorList>
            <person name="Gilroy R."/>
        </authorList>
    </citation>
    <scope>NUCLEOTIDE SEQUENCE</scope>
    <source>
        <strain evidence="3">4376</strain>
    </source>
</reference>
<dbReference type="Pfam" id="PF08543">
    <property type="entry name" value="Phos_pyr_kin"/>
    <property type="match status" value="1"/>
</dbReference>
<keyword evidence="3" id="KW-0418">Kinase</keyword>
<name>A0A9D1S047_9CORY</name>
<dbReference type="PANTHER" id="PTHR20858">
    <property type="entry name" value="PHOSPHOMETHYLPYRIMIDINE KINASE"/>
    <property type="match status" value="1"/>
</dbReference>
<dbReference type="GO" id="GO:0008902">
    <property type="term" value="F:hydroxymethylpyrimidine kinase activity"/>
    <property type="evidence" value="ECO:0007669"/>
    <property type="project" value="UniProtKB-EC"/>
</dbReference>
<dbReference type="PANTHER" id="PTHR20858:SF17">
    <property type="entry name" value="HYDROXYMETHYLPYRIMIDINE_PHOSPHOMETHYLPYRIMIDINE KINASE THI20-RELATED"/>
    <property type="match status" value="1"/>
</dbReference>
<evidence type="ECO:0000313" key="3">
    <source>
        <dbReference type="EMBL" id="HIW95827.1"/>
    </source>
</evidence>
<dbReference type="EMBL" id="DXFZ01000057">
    <property type="protein sequence ID" value="HIW95827.1"/>
    <property type="molecule type" value="Genomic_DNA"/>
</dbReference>